<keyword evidence="2" id="KW-1185">Reference proteome</keyword>
<dbReference type="EMBL" id="BMFK01000002">
    <property type="protein sequence ID" value="GGE77681.1"/>
    <property type="molecule type" value="Genomic_DNA"/>
</dbReference>
<dbReference type="AlphaFoldDB" id="A0A917ETB2"/>
<dbReference type="Pfam" id="PF10957">
    <property type="entry name" value="Spore_Cse60"/>
    <property type="match status" value="1"/>
</dbReference>
<dbReference type="Proteomes" id="UP000605259">
    <property type="component" value="Unassembled WGS sequence"/>
</dbReference>
<evidence type="ECO:0000313" key="2">
    <source>
        <dbReference type="Proteomes" id="UP000605259"/>
    </source>
</evidence>
<protein>
    <submittedName>
        <fullName evidence="1">DUF2758 domain-containing protein</fullName>
    </submittedName>
</protein>
<name>A0A917ETB2_9BACI</name>
<dbReference type="RefSeq" id="WP_188389201.1">
    <property type="nucleotide sequence ID" value="NZ_BMFK01000002.1"/>
</dbReference>
<organism evidence="1 2">
    <name type="scientific">Priestia taiwanensis</name>
    <dbReference type="NCBI Taxonomy" id="1347902"/>
    <lineage>
        <taxon>Bacteria</taxon>
        <taxon>Bacillati</taxon>
        <taxon>Bacillota</taxon>
        <taxon>Bacilli</taxon>
        <taxon>Bacillales</taxon>
        <taxon>Bacillaceae</taxon>
        <taxon>Priestia</taxon>
    </lineage>
</organism>
<proteinExistence type="predicted"/>
<reference evidence="1" key="1">
    <citation type="journal article" date="2014" name="Int. J. Syst. Evol. Microbiol.">
        <title>Complete genome sequence of Corynebacterium casei LMG S-19264T (=DSM 44701T), isolated from a smear-ripened cheese.</title>
        <authorList>
            <consortium name="US DOE Joint Genome Institute (JGI-PGF)"/>
            <person name="Walter F."/>
            <person name="Albersmeier A."/>
            <person name="Kalinowski J."/>
            <person name="Ruckert C."/>
        </authorList>
    </citation>
    <scope>NUCLEOTIDE SEQUENCE</scope>
    <source>
        <strain evidence="1">CGMCC 1.12698</strain>
    </source>
</reference>
<dbReference type="InterPro" id="IPR020296">
    <property type="entry name" value="Spore_Cse60"/>
</dbReference>
<accession>A0A917ETB2</accession>
<sequence>MLKVKVFDEEHEKDLEYAVNTFLATVGEKDIKDIQYRVAATSTDSAHQYYCFSVMIVYRA</sequence>
<reference evidence="1" key="2">
    <citation type="submission" date="2020-09" db="EMBL/GenBank/DDBJ databases">
        <authorList>
            <person name="Sun Q."/>
            <person name="Zhou Y."/>
        </authorList>
    </citation>
    <scope>NUCLEOTIDE SEQUENCE</scope>
    <source>
        <strain evidence="1">CGMCC 1.12698</strain>
    </source>
</reference>
<comment type="caution">
    <text evidence="1">The sequence shown here is derived from an EMBL/GenBank/DDBJ whole genome shotgun (WGS) entry which is preliminary data.</text>
</comment>
<evidence type="ECO:0000313" key="1">
    <source>
        <dbReference type="EMBL" id="GGE77681.1"/>
    </source>
</evidence>
<gene>
    <name evidence="1" type="ORF">GCM10007140_29160</name>
</gene>